<dbReference type="GO" id="GO:0019843">
    <property type="term" value="F:rRNA binding"/>
    <property type="evidence" value="ECO:0007669"/>
    <property type="project" value="UniProtKB-UniRule"/>
</dbReference>
<accession>A0A1G2DFG3</accession>
<comment type="function">
    <text evidence="4 6">This protein binds to the 23S rRNA, and is important in its secondary structure. It is located near the subunit interface in the base of the L7/L12 stalk, and near the tRNA binding site of the peptidyltransferase center.</text>
</comment>
<gene>
    <name evidence="4" type="primary">rplF</name>
    <name evidence="8" type="ORF">A3C93_00770</name>
</gene>
<keyword evidence="4 6" id="KW-0694">RNA-binding</keyword>
<evidence type="ECO:0000259" key="7">
    <source>
        <dbReference type="Pfam" id="PF00347"/>
    </source>
</evidence>
<dbReference type="InterPro" id="IPR036789">
    <property type="entry name" value="Ribosomal_uL6-like_a/b-dom_sf"/>
</dbReference>
<dbReference type="Gene3D" id="3.90.930.12">
    <property type="entry name" value="Ribosomal protein L6, alpha-beta domain"/>
    <property type="match status" value="2"/>
</dbReference>
<dbReference type="GO" id="GO:0003735">
    <property type="term" value="F:structural constituent of ribosome"/>
    <property type="evidence" value="ECO:0007669"/>
    <property type="project" value="UniProtKB-UniRule"/>
</dbReference>
<comment type="caution">
    <text evidence="8">The sequence shown here is derived from an EMBL/GenBank/DDBJ whole genome shotgun (WGS) entry which is preliminary data.</text>
</comment>
<comment type="similarity">
    <text evidence="1 4 5">Belongs to the universal ribosomal protein uL6 family.</text>
</comment>
<dbReference type="GO" id="GO:0022625">
    <property type="term" value="C:cytosolic large ribosomal subunit"/>
    <property type="evidence" value="ECO:0007669"/>
    <property type="project" value="UniProtKB-UniRule"/>
</dbReference>
<proteinExistence type="inferred from homology"/>
<protein>
    <recommendedName>
        <fullName evidence="4">Large ribosomal subunit protein uL6</fullName>
    </recommendedName>
</protein>
<dbReference type="GO" id="GO:0002181">
    <property type="term" value="P:cytoplasmic translation"/>
    <property type="evidence" value="ECO:0007669"/>
    <property type="project" value="TreeGrafter"/>
</dbReference>
<keyword evidence="2 4" id="KW-0689">Ribosomal protein</keyword>
<dbReference type="SUPFAM" id="SSF56053">
    <property type="entry name" value="Ribosomal protein L6"/>
    <property type="match status" value="2"/>
</dbReference>
<dbReference type="PRINTS" id="PR00059">
    <property type="entry name" value="RIBOSOMALL6"/>
</dbReference>
<evidence type="ECO:0000256" key="3">
    <source>
        <dbReference type="ARBA" id="ARBA00023274"/>
    </source>
</evidence>
<dbReference type="PANTHER" id="PTHR11655:SF14">
    <property type="entry name" value="LARGE RIBOSOMAL SUBUNIT PROTEIN UL6M"/>
    <property type="match status" value="1"/>
</dbReference>
<dbReference type="InterPro" id="IPR002358">
    <property type="entry name" value="Ribosomal_uL6_CS"/>
</dbReference>
<dbReference type="AlphaFoldDB" id="A0A1G2DFG3"/>
<dbReference type="InterPro" id="IPR019906">
    <property type="entry name" value="Ribosomal_uL6_bac-type"/>
</dbReference>
<name>A0A1G2DFG3_9BACT</name>
<dbReference type="HAMAP" id="MF_01365_B">
    <property type="entry name" value="Ribosomal_uL6_B"/>
    <property type="match status" value="1"/>
</dbReference>
<dbReference type="FunFam" id="3.90.930.12:FF:000001">
    <property type="entry name" value="50S ribosomal protein L6"/>
    <property type="match status" value="1"/>
</dbReference>
<dbReference type="STRING" id="1798664.A3C93_00770"/>
<dbReference type="InterPro" id="IPR000702">
    <property type="entry name" value="Ribosomal_uL6-like"/>
</dbReference>
<feature type="domain" description="Large ribosomal subunit protein uL6 alpha-beta" evidence="7">
    <location>
        <begin position="91"/>
        <end position="163"/>
    </location>
</feature>
<comment type="subunit">
    <text evidence="4">Part of the 50S ribosomal subunit.</text>
</comment>
<dbReference type="InterPro" id="IPR020040">
    <property type="entry name" value="Ribosomal_uL6_a/b-dom"/>
</dbReference>
<reference evidence="8 9" key="1">
    <citation type="journal article" date="2016" name="Nat. Commun.">
        <title>Thousands of microbial genomes shed light on interconnected biogeochemical processes in an aquifer system.</title>
        <authorList>
            <person name="Anantharaman K."/>
            <person name="Brown C.T."/>
            <person name="Hug L.A."/>
            <person name="Sharon I."/>
            <person name="Castelle C.J."/>
            <person name="Probst A.J."/>
            <person name="Thomas B.C."/>
            <person name="Singh A."/>
            <person name="Wilkins M.J."/>
            <person name="Karaoz U."/>
            <person name="Brodie E.L."/>
            <person name="Williams K.H."/>
            <person name="Hubbard S.S."/>
            <person name="Banfield J.F."/>
        </authorList>
    </citation>
    <scope>NUCLEOTIDE SEQUENCE [LARGE SCALE GENOMIC DNA]</scope>
</reference>
<evidence type="ECO:0000256" key="4">
    <source>
        <dbReference type="HAMAP-Rule" id="MF_01365"/>
    </source>
</evidence>
<evidence type="ECO:0000256" key="2">
    <source>
        <dbReference type="ARBA" id="ARBA00022980"/>
    </source>
</evidence>
<dbReference type="Pfam" id="PF00347">
    <property type="entry name" value="Ribosomal_L6"/>
    <property type="match status" value="2"/>
</dbReference>
<dbReference type="NCBIfam" id="TIGR03654">
    <property type="entry name" value="L6_bact"/>
    <property type="match status" value="1"/>
</dbReference>
<evidence type="ECO:0000256" key="1">
    <source>
        <dbReference type="ARBA" id="ARBA00009356"/>
    </source>
</evidence>
<evidence type="ECO:0000313" key="9">
    <source>
        <dbReference type="Proteomes" id="UP000178636"/>
    </source>
</evidence>
<feature type="domain" description="Large ribosomal subunit protein uL6 alpha-beta" evidence="7">
    <location>
        <begin position="11"/>
        <end position="81"/>
    </location>
</feature>
<keyword evidence="4 6" id="KW-0699">rRNA-binding</keyword>
<dbReference type="EMBL" id="MHLO01000023">
    <property type="protein sequence ID" value="OGZ12172.1"/>
    <property type="molecule type" value="Genomic_DNA"/>
</dbReference>
<organism evidence="8 9">
    <name type="scientific">Candidatus Lloydbacteria bacterium RIFCSPHIGHO2_02_FULL_54_17</name>
    <dbReference type="NCBI Taxonomy" id="1798664"/>
    <lineage>
        <taxon>Bacteria</taxon>
        <taxon>Candidatus Lloydiibacteriota</taxon>
    </lineage>
</organism>
<evidence type="ECO:0000313" key="8">
    <source>
        <dbReference type="EMBL" id="OGZ12172.1"/>
    </source>
</evidence>
<evidence type="ECO:0000256" key="6">
    <source>
        <dbReference type="RuleBase" id="RU003870"/>
    </source>
</evidence>
<dbReference type="PROSITE" id="PS00525">
    <property type="entry name" value="RIBOSOMAL_L6_1"/>
    <property type="match status" value="1"/>
</dbReference>
<dbReference type="PANTHER" id="PTHR11655">
    <property type="entry name" value="60S/50S RIBOSOMAL PROTEIN L6/L9"/>
    <property type="match status" value="1"/>
</dbReference>
<keyword evidence="3 4" id="KW-0687">Ribonucleoprotein</keyword>
<sequence>MSRLAKKPINIPEKTTVVLSGNSVTVKGPLGELSRSFPPAVGVTVKDKEVFVSLNNSDREYKALSGTAVAHIKNMIAGVQKAYEKKLLIEGVGFKADAQGAKLTLALGFSHPVVVQAPEGVKVTTEKGVINISGISKDAVGQFAAKIRALKEPEPYKGKGIRYADEVIRRKQGKKTA</sequence>
<dbReference type="PIRSF" id="PIRSF002162">
    <property type="entry name" value="Ribosomal_L6"/>
    <property type="match status" value="1"/>
</dbReference>
<dbReference type="Proteomes" id="UP000178636">
    <property type="component" value="Unassembled WGS sequence"/>
</dbReference>
<evidence type="ECO:0000256" key="5">
    <source>
        <dbReference type="RuleBase" id="RU003869"/>
    </source>
</evidence>